<evidence type="ECO:0000259" key="2">
    <source>
        <dbReference type="Pfam" id="PF18164"/>
    </source>
</evidence>
<dbReference type="Gene3D" id="3.40.630.120">
    <property type="match status" value="1"/>
</dbReference>
<reference evidence="3" key="2">
    <citation type="submission" date="2020-09" db="EMBL/GenBank/DDBJ databases">
        <authorList>
            <person name="Sun Q."/>
            <person name="Ohkuma M."/>
        </authorList>
    </citation>
    <scope>NUCLEOTIDE SEQUENCE</scope>
    <source>
        <strain evidence="3">JCM 4784</strain>
    </source>
</reference>
<organism evidence="3 4">
    <name type="scientific">Streptomyces longispororuber</name>
    <dbReference type="NCBI Taxonomy" id="68230"/>
    <lineage>
        <taxon>Bacteria</taxon>
        <taxon>Bacillati</taxon>
        <taxon>Actinomycetota</taxon>
        <taxon>Actinomycetes</taxon>
        <taxon>Kitasatosporales</taxon>
        <taxon>Streptomycetaceae</taxon>
        <taxon>Streptomyces</taxon>
    </lineage>
</organism>
<evidence type="ECO:0000259" key="1">
    <source>
        <dbReference type="Pfam" id="PF18082"/>
    </source>
</evidence>
<keyword evidence="4" id="KW-1185">Reference proteome</keyword>
<evidence type="ECO:0008006" key="5">
    <source>
        <dbReference type="Google" id="ProtNLM"/>
    </source>
</evidence>
<dbReference type="InterPro" id="IPR041644">
    <property type="entry name" value="GNAT_C"/>
</dbReference>
<dbReference type="RefSeq" id="WP_190137429.1">
    <property type="nucleotide sequence ID" value="NZ_BNBT01000062.1"/>
</dbReference>
<dbReference type="EMBL" id="BNBT01000062">
    <property type="protein sequence ID" value="GHE68016.1"/>
    <property type="molecule type" value="Genomic_DNA"/>
</dbReference>
<name>A0A919DR66_9ACTN</name>
<comment type="caution">
    <text evidence="3">The sequence shown here is derived from an EMBL/GenBank/DDBJ whole genome shotgun (WGS) entry which is preliminary data.</text>
</comment>
<dbReference type="Pfam" id="PF18082">
    <property type="entry name" value="NAT_N"/>
    <property type="match status" value="1"/>
</dbReference>
<reference evidence="3" key="1">
    <citation type="journal article" date="2014" name="Int. J. Syst. Evol. Microbiol.">
        <title>Complete genome sequence of Corynebacterium casei LMG S-19264T (=DSM 44701T), isolated from a smear-ripened cheese.</title>
        <authorList>
            <consortium name="US DOE Joint Genome Institute (JGI-PGF)"/>
            <person name="Walter F."/>
            <person name="Albersmeier A."/>
            <person name="Kalinowski J."/>
            <person name="Ruckert C."/>
        </authorList>
    </citation>
    <scope>NUCLEOTIDE SEQUENCE</scope>
    <source>
        <strain evidence="3">JCM 4784</strain>
    </source>
</reference>
<dbReference type="Pfam" id="PF18164">
    <property type="entry name" value="GNAT_C"/>
    <property type="match status" value="1"/>
</dbReference>
<accession>A0A919DR66</accession>
<feature type="domain" description="N-acyltransferase N-terminal" evidence="1">
    <location>
        <begin position="38"/>
        <end position="169"/>
    </location>
</feature>
<feature type="domain" description="GNAT-like C-terminal" evidence="2">
    <location>
        <begin position="171"/>
        <end position="331"/>
    </location>
</feature>
<evidence type="ECO:0000313" key="4">
    <source>
        <dbReference type="Proteomes" id="UP000608024"/>
    </source>
</evidence>
<evidence type="ECO:0000313" key="3">
    <source>
        <dbReference type="EMBL" id="GHE68016.1"/>
    </source>
</evidence>
<gene>
    <name evidence="3" type="ORF">GCM10018785_40770</name>
</gene>
<proteinExistence type="predicted"/>
<sequence>MLDVLRAAAESDQGLAAWLKELREAGEPRTEVVLPDPDDLPEVLLDLAVPHEDVNALVALRAHVLGHDDTRWLLARCADALVRDLGEPGGQPRTPVLPEELGELGTCFYVFVFLAALPHVRAYHRRRGIPDDVARRTLADLGRHMAVHRRGHGGRGVPVPGWNALHFRGELYQLGRLQFQRARLGARMAEAVARDGRALGPDDRCLSVHIPDFHGPLPPAACDRSVALARDFFRRHFPDERYEVAVCHSWLLDPQLRRYLPADANIVRFQDRFRLVPRGADEEPDDTVPIGFVFGDRDLPVDRLPRRTRVERAVGDHLRAGGHWYGGDGWFAL</sequence>
<dbReference type="InterPro" id="IPR041273">
    <property type="entry name" value="NAT_N"/>
</dbReference>
<dbReference type="AlphaFoldDB" id="A0A919DR66"/>
<protein>
    <recommendedName>
        <fullName evidence="5">Acyltransferase</fullName>
    </recommendedName>
</protein>
<dbReference type="Proteomes" id="UP000608024">
    <property type="component" value="Unassembled WGS sequence"/>
</dbReference>